<feature type="transmembrane region" description="Helical" evidence="6">
    <location>
        <begin position="12"/>
        <end position="31"/>
    </location>
</feature>
<comment type="caution">
    <text evidence="7">The sequence shown here is derived from an EMBL/GenBank/DDBJ whole genome shotgun (WGS) entry which is preliminary data.</text>
</comment>
<sequence length="618" mass="68081">MAHQRGKWSSRMAFIVASIGAAIGFGNVWRFPSLAYTYGGGAFFLPYLLALFIIGIPVLILEVAVGQFYQTGDAGAFGKVHPRFRGVGLSSIFAAFVVTTYYCVLLAWTLRMFVYSCQGSENRWKDVTGKQANDWFVGVVTGLSTAGDNIEPTRLVGPNVAGLAVTWIFIYLCLAFGVKWTGRIAYVTVGLPIAILIVLLVRAVTLDGSGDGVKAYIGEWDMKVLSDQPAVWSEAVTQVFFSLSVTFGIMTAYASYNNRNDPVFTNSIIIAISNSLYSIVAGFAVFGTIGYIAHKEGKTVDDFKDFSGGPSLIFATYPVALSTLPGHGHWERLFFIALFLLGIDSAFALAEGVTTVFRDSALLRRFHHAITTAGVCLVGFLGGLLFCTDSGLIFLDATDYYVNFMMILIGFMECFSIGWIYGIESQISTLGWMPVVAYMAATFGPVCLASGFWFGANSDEIMKGFVSLVVSYAVLMMGVFYLCYRVKQKSSEDITWRRILVELFMGNVLKLRKDLVGVVRYIPVLWFFMVRHLLPQLLLVLFANLATANNDDTRARRKFGHYSNYPRGYQALGITVFVLACVIIMVGMVFPRAYACFDRSTITENELSVEGEEVESAV</sequence>
<keyword evidence="2" id="KW-0813">Transport</keyword>
<feature type="transmembrane region" description="Helical" evidence="6">
    <location>
        <begin position="369"/>
        <end position="394"/>
    </location>
</feature>
<feature type="transmembrane region" description="Helical" evidence="6">
    <location>
        <begin position="160"/>
        <end position="178"/>
    </location>
</feature>
<dbReference type="CDD" id="cd10324">
    <property type="entry name" value="SLC6sbd"/>
    <property type="match status" value="1"/>
</dbReference>
<keyword evidence="5 6" id="KW-0472">Membrane</keyword>
<feature type="transmembrane region" description="Helical" evidence="6">
    <location>
        <begin position="185"/>
        <end position="204"/>
    </location>
</feature>
<dbReference type="AlphaFoldDB" id="A0A2V3IIL6"/>
<evidence type="ECO:0000256" key="4">
    <source>
        <dbReference type="ARBA" id="ARBA00022989"/>
    </source>
</evidence>
<dbReference type="STRING" id="448386.A0A2V3IIL6"/>
<gene>
    <name evidence="7" type="ORF">BWQ96_08390</name>
</gene>
<feature type="transmembrane region" description="Helical" evidence="6">
    <location>
        <begin position="568"/>
        <end position="590"/>
    </location>
</feature>
<feature type="transmembrane region" description="Helical" evidence="6">
    <location>
        <begin position="268"/>
        <end position="293"/>
    </location>
</feature>
<dbReference type="GO" id="GO:0035725">
    <property type="term" value="P:sodium ion transmembrane transport"/>
    <property type="evidence" value="ECO:0007669"/>
    <property type="project" value="TreeGrafter"/>
</dbReference>
<keyword evidence="8" id="KW-1185">Reference proteome</keyword>
<dbReference type="Pfam" id="PF00209">
    <property type="entry name" value="SNF"/>
    <property type="match status" value="2"/>
</dbReference>
<protein>
    <submittedName>
        <fullName evidence="7">Sodium-and chloride-dependent GABA transporter 1</fullName>
    </submittedName>
</protein>
<dbReference type="Proteomes" id="UP000247409">
    <property type="component" value="Unassembled WGS sequence"/>
</dbReference>
<proteinExistence type="predicted"/>
<dbReference type="PANTHER" id="PTHR11616">
    <property type="entry name" value="SODIUM/CHLORIDE DEPENDENT TRANSPORTER"/>
    <property type="match status" value="1"/>
</dbReference>
<dbReference type="PANTHER" id="PTHR11616:SF240">
    <property type="entry name" value="BLOATED TUBULES, ISOFORM B-RELATED"/>
    <property type="match status" value="1"/>
</dbReference>
<feature type="transmembrane region" description="Helical" evidence="6">
    <location>
        <begin position="235"/>
        <end position="256"/>
    </location>
</feature>
<keyword evidence="4 6" id="KW-1133">Transmembrane helix</keyword>
<evidence type="ECO:0000313" key="8">
    <source>
        <dbReference type="Proteomes" id="UP000247409"/>
    </source>
</evidence>
<organism evidence="7 8">
    <name type="scientific">Gracilariopsis chorda</name>
    <dbReference type="NCBI Taxonomy" id="448386"/>
    <lineage>
        <taxon>Eukaryota</taxon>
        <taxon>Rhodophyta</taxon>
        <taxon>Florideophyceae</taxon>
        <taxon>Rhodymeniophycidae</taxon>
        <taxon>Gracilariales</taxon>
        <taxon>Gracilariaceae</taxon>
        <taxon>Gracilariopsis</taxon>
    </lineage>
</organism>
<dbReference type="PROSITE" id="PS50267">
    <property type="entry name" value="NA_NEUROTRAN_SYMP_3"/>
    <property type="match status" value="1"/>
</dbReference>
<dbReference type="InterPro" id="IPR000175">
    <property type="entry name" value="Na/ntran_symport"/>
</dbReference>
<dbReference type="EMBL" id="NBIV01000187">
    <property type="protein sequence ID" value="PXF41888.1"/>
    <property type="molecule type" value="Genomic_DNA"/>
</dbReference>
<evidence type="ECO:0000256" key="2">
    <source>
        <dbReference type="ARBA" id="ARBA00022448"/>
    </source>
</evidence>
<feature type="transmembrane region" description="Helical" evidence="6">
    <location>
        <begin position="461"/>
        <end position="483"/>
    </location>
</feature>
<feature type="transmembrane region" description="Helical" evidence="6">
    <location>
        <begin position="524"/>
        <end position="547"/>
    </location>
</feature>
<evidence type="ECO:0000313" key="7">
    <source>
        <dbReference type="EMBL" id="PXF41888.1"/>
    </source>
</evidence>
<feature type="transmembrane region" description="Helical" evidence="6">
    <location>
        <begin position="400"/>
        <end position="423"/>
    </location>
</feature>
<dbReference type="SUPFAM" id="SSF161070">
    <property type="entry name" value="SNF-like"/>
    <property type="match status" value="1"/>
</dbReference>
<dbReference type="GO" id="GO:0005886">
    <property type="term" value="C:plasma membrane"/>
    <property type="evidence" value="ECO:0007669"/>
    <property type="project" value="TreeGrafter"/>
</dbReference>
<dbReference type="PRINTS" id="PR00176">
    <property type="entry name" value="NANEUSMPORT"/>
</dbReference>
<feature type="transmembrane region" description="Helical" evidence="6">
    <location>
        <begin position="86"/>
        <end position="110"/>
    </location>
</feature>
<evidence type="ECO:0000256" key="3">
    <source>
        <dbReference type="ARBA" id="ARBA00022692"/>
    </source>
</evidence>
<comment type="subcellular location">
    <subcellularLocation>
        <location evidence="1">Membrane</location>
        <topology evidence="1">Multi-pass membrane protein</topology>
    </subcellularLocation>
</comment>
<dbReference type="OrthoDB" id="6581954at2759"/>
<feature type="transmembrane region" description="Helical" evidence="6">
    <location>
        <begin position="333"/>
        <end position="357"/>
    </location>
</feature>
<evidence type="ECO:0000256" key="1">
    <source>
        <dbReference type="ARBA" id="ARBA00004141"/>
    </source>
</evidence>
<keyword evidence="3 6" id="KW-0812">Transmembrane</keyword>
<evidence type="ECO:0000256" key="5">
    <source>
        <dbReference type="ARBA" id="ARBA00023136"/>
    </source>
</evidence>
<dbReference type="InterPro" id="IPR037272">
    <property type="entry name" value="SNS_sf"/>
</dbReference>
<feature type="transmembrane region" description="Helical" evidence="6">
    <location>
        <begin position="43"/>
        <end position="65"/>
    </location>
</feature>
<name>A0A2V3IIL6_9FLOR</name>
<reference evidence="7 8" key="1">
    <citation type="journal article" date="2018" name="Mol. Biol. Evol.">
        <title>Analysis of the draft genome of the red seaweed Gracilariopsis chorda provides insights into genome size evolution in Rhodophyta.</title>
        <authorList>
            <person name="Lee J."/>
            <person name="Yang E.C."/>
            <person name="Graf L."/>
            <person name="Yang J.H."/>
            <person name="Qiu H."/>
            <person name="Zel Zion U."/>
            <person name="Chan C.X."/>
            <person name="Stephens T.G."/>
            <person name="Weber A.P.M."/>
            <person name="Boo G.H."/>
            <person name="Boo S.M."/>
            <person name="Kim K.M."/>
            <person name="Shin Y."/>
            <person name="Jung M."/>
            <person name="Lee S.J."/>
            <person name="Yim H.S."/>
            <person name="Lee J.H."/>
            <person name="Bhattacharya D."/>
            <person name="Yoon H.S."/>
        </authorList>
    </citation>
    <scope>NUCLEOTIDE SEQUENCE [LARGE SCALE GENOMIC DNA]</scope>
    <source>
        <strain evidence="7 8">SKKU-2015</strain>
        <tissue evidence="7">Whole body</tissue>
    </source>
</reference>
<dbReference type="NCBIfam" id="NF037979">
    <property type="entry name" value="Na_transp"/>
    <property type="match status" value="1"/>
</dbReference>
<evidence type="ECO:0000256" key="6">
    <source>
        <dbReference type="SAM" id="Phobius"/>
    </source>
</evidence>
<feature type="transmembrane region" description="Helical" evidence="6">
    <location>
        <begin position="435"/>
        <end position="455"/>
    </location>
</feature>
<accession>A0A2V3IIL6</accession>